<dbReference type="Gene3D" id="3.30.70.1430">
    <property type="entry name" value="Multidrug efflux transporter AcrB pore domain"/>
    <property type="match status" value="2"/>
</dbReference>
<dbReference type="PRINTS" id="PR00702">
    <property type="entry name" value="ACRIFLAVINRP"/>
</dbReference>
<dbReference type="Proteomes" id="UP001374893">
    <property type="component" value="Chromosome"/>
</dbReference>
<keyword evidence="1" id="KW-1133">Transmembrane helix</keyword>
<feature type="transmembrane region" description="Helical" evidence="1">
    <location>
        <begin position="12"/>
        <end position="30"/>
    </location>
</feature>
<gene>
    <name evidence="2" type="ORF">HAHE_28910</name>
</gene>
<reference evidence="2 3" key="1">
    <citation type="submission" date="2021-06" db="EMBL/GenBank/DDBJ databases">
        <title>Complete genome of Haloferula helveola possessing various polysaccharide degrading enzymes.</title>
        <authorList>
            <person name="Takami H."/>
            <person name="Huang C."/>
            <person name="Hamasaki K."/>
        </authorList>
    </citation>
    <scope>NUCLEOTIDE SEQUENCE [LARGE SCALE GENOMIC DNA]</scope>
    <source>
        <strain evidence="2 3">CN-1</strain>
    </source>
</reference>
<dbReference type="RefSeq" id="WP_338685407.1">
    <property type="nucleotide sequence ID" value="NZ_AP024702.1"/>
</dbReference>
<accession>A0ABN6HAL0</accession>
<name>A0ABN6HAL0_9BACT</name>
<keyword evidence="1" id="KW-0812">Transmembrane</keyword>
<dbReference type="Gene3D" id="1.20.1640.10">
    <property type="entry name" value="Multidrug efflux transporter AcrB transmembrane domain"/>
    <property type="match status" value="2"/>
</dbReference>
<feature type="transmembrane region" description="Helical" evidence="1">
    <location>
        <begin position="442"/>
        <end position="465"/>
    </location>
</feature>
<dbReference type="Gene3D" id="3.30.70.1320">
    <property type="entry name" value="Multidrug efflux transporter AcrB pore domain like"/>
    <property type="match status" value="1"/>
</dbReference>
<proteinExistence type="predicted"/>
<evidence type="ECO:0000256" key="1">
    <source>
        <dbReference type="SAM" id="Phobius"/>
    </source>
</evidence>
<feature type="transmembrane region" description="Helical" evidence="1">
    <location>
        <begin position="561"/>
        <end position="579"/>
    </location>
</feature>
<feature type="transmembrane region" description="Helical" evidence="1">
    <location>
        <begin position="344"/>
        <end position="366"/>
    </location>
</feature>
<feature type="transmembrane region" description="Helical" evidence="1">
    <location>
        <begin position="1049"/>
        <end position="1066"/>
    </location>
</feature>
<dbReference type="SUPFAM" id="SSF82693">
    <property type="entry name" value="Multidrug efflux transporter AcrB pore domain, PN1, PN2, PC1 and PC2 subdomains"/>
    <property type="match status" value="2"/>
</dbReference>
<organism evidence="2 3">
    <name type="scientific">Haloferula helveola</name>
    <dbReference type="NCBI Taxonomy" id="490095"/>
    <lineage>
        <taxon>Bacteria</taxon>
        <taxon>Pseudomonadati</taxon>
        <taxon>Verrucomicrobiota</taxon>
        <taxon>Verrucomicrobiia</taxon>
        <taxon>Verrucomicrobiales</taxon>
        <taxon>Verrucomicrobiaceae</taxon>
        <taxon>Haloferula</taxon>
    </lineage>
</organism>
<dbReference type="SUPFAM" id="SSF82866">
    <property type="entry name" value="Multidrug efflux transporter AcrB transmembrane domain"/>
    <property type="match status" value="2"/>
</dbReference>
<dbReference type="PANTHER" id="PTHR32063:SF0">
    <property type="entry name" value="SWARMING MOTILITY PROTEIN SWRC"/>
    <property type="match status" value="1"/>
</dbReference>
<feature type="transmembrane region" description="Helical" evidence="1">
    <location>
        <begin position="477"/>
        <end position="499"/>
    </location>
</feature>
<feature type="transmembrane region" description="Helical" evidence="1">
    <location>
        <begin position="400"/>
        <end position="421"/>
    </location>
</feature>
<keyword evidence="1" id="KW-0472">Membrane</keyword>
<keyword evidence="3" id="KW-1185">Reference proteome</keyword>
<feature type="transmembrane region" description="Helical" evidence="1">
    <location>
        <begin position="1003"/>
        <end position="1028"/>
    </location>
</feature>
<feature type="transmembrane region" description="Helical" evidence="1">
    <location>
        <begin position="963"/>
        <end position="983"/>
    </location>
</feature>
<protein>
    <submittedName>
        <fullName evidence="2">Multidrug ABC transporter</fullName>
    </submittedName>
</protein>
<dbReference type="Gene3D" id="3.30.2090.10">
    <property type="entry name" value="Multidrug efflux transporter AcrB TolC docking domain, DN and DC subdomains"/>
    <property type="match status" value="2"/>
</dbReference>
<dbReference type="EMBL" id="AP024702">
    <property type="protein sequence ID" value="BCX48983.1"/>
    <property type="molecule type" value="Genomic_DNA"/>
</dbReference>
<sequence>MRSFIEFLLKQPITIAVGTMLAIFSGILAISRVPVRMTPEVSSVVIAVTTNWENASVEEIESDIVEEQERALGEVTGLTSMISTAAAGQGTIRLEFETGTDIGEAQDEVLQKLDEVPGYPSGVLRPVVEDVDPESADYIAWIGLFSTDPAYDPGQLYDFMDRSMKPRFERIPGISQVGVRGATASELQVVVDPEALAQRGITYAQLRDGISAANANFSGGKIEMGKRDFRVRATGRFDTPEAAAEMIIYRDEAGPVYLGDVAEISNGFKEPTSWVRSRGQRAAFFNFQLQRGANLLETMQMLLDEVETMNQPGNLLDQKARQLGLDGTLELVPTYNASTYVEDAFVLVRSNLVLGGVLATIVLLFFLRSLRAVGIIAIAIPVSIIASFTVLVMLGRSINIISLAGLAFAVGMVVDNAIVVIENIHRHLEMGKGPVAAARDGAIEVGGAVLASTMTTVVVFAPILLIEEQAGQLFRDIALALMAAVSLSFIVSVTLIPVASGKWLKAHETGDGPSLFDRVFGSRFFKILGAPFRPLAILFERMPDIAAKGVTMATSTWPRRLLIIGSFTLVTIVGTRILLPPLDYLPQGNRNLVFGLLFPPPTYNLEKLSEMGGQIEEQIKPLWEATPDKYGVETRLNNGNAEAEDHREPVALGDGSGETVVPPPLDNYFLVSFEGRMFHGGISADKTRVADVIPAFRKATMGMPDTFAIAKQMPLFRIGGSTGGAIQIDFRGADLDRVSQAAGATMGALFASVPPGTNITPAPPNFALPLDELRIVPDDERLRELGMTRTDLGLAIQAGGDGIVLFRDYEQNGELKDIKILTARDEGEQPVDKLIDLPIATPEGGIVDIRSVSKLERVRGPDQIRHVDRQRAVTLEFEPPAGQPLETVIEQVNGIIDGLRANGTIPPDVSVGLAGSAGKLAEIKNSLLGDGTPAGTVGSSLFMAFLVIYLLMVILFQSWSYPLVIMLSVPLATFGGFLGLAMVHSWSKLDRYMPVQNLDMLTILGFVILAGVVVNNAILIVHQALNFMRDEGLEPQSAVVESVRSRVRPILMSTLTSVGGMLPLVLMPGAGSELYRGLGAVVVGGLTVSTIFTVVLVPTVLSAIFALKQPEPGVEAVPAQVPG</sequence>
<evidence type="ECO:0000313" key="3">
    <source>
        <dbReference type="Proteomes" id="UP001374893"/>
    </source>
</evidence>
<feature type="transmembrane region" description="Helical" evidence="1">
    <location>
        <begin position="1078"/>
        <end position="1107"/>
    </location>
</feature>
<dbReference type="PANTHER" id="PTHR32063">
    <property type="match status" value="1"/>
</dbReference>
<evidence type="ECO:0000313" key="2">
    <source>
        <dbReference type="EMBL" id="BCX48983.1"/>
    </source>
</evidence>
<dbReference type="InterPro" id="IPR001036">
    <property type="entry name" value="Acrflvin-R"/>
</dbReference>
<dbReference type="SUPFAM" id="SSF82714">
    <property type="entry name" value="Multidrug efflux transporter AcrB TolC docking domain, DN and DC subdomains"/>
    <property type="match status" value="1"/>
</dbReference>
<feature type="transmembrane region" description="Helical" evidence="1">
    <location>
        <begin position="373"/>
        <end position="394"/>
    </location>
</feature>
<dbReference type="InterPro" id="IPR027463">
    <property type="entry name" value="AcrB_DN_DC_subdom"/>
</dbReference>
<dbReference type="Gene3D" id="3.30.70.1440">
    <property type="entry name" value="Multidrug efflux transporter AcrB pore domain"/>
    <property type="match status" value="1"/>
</dbReference>
<dbReference type="Pfam" id="PF00873">
    <property type="entry name" value="ACR_tran"/>
    <property type="match status" value="2"/>
</dbReference>
<feature type="transmembrane region" description="Helical" evidence="1">
    <location>
        <begin position="934"/>
        <end position="956"/>
    </location>
</feature>